<protein>
    <recommendedName>
        <fullName evidence="8">Protein AMBP</fullName>
    </recommendedName>
</protein>
<evidence type="ECO:0000256" key="31">
    <source>
        <dbReference type="ARBA" id="ARBA00047015"/>
    </source>
</evidence>
<keyword evidence="24" id="KW-0472">Membrane</keyword>
<dbReference type="GO" id="GO:0004867">
    <property type="term" value="F:serine-type endopeptidase inhibitor activity"/>
    <property type="evidence" value="ECO:0007669"/>
    <property type="project" value="UniProtKB-KW"/>
</dbReference>
<evidence type="ECO:0000259" key="34">
    <source>
        <dbReference type="PROSITE" id="PS50279"/>
    </source>
</evidence>
<evidence type="ECO:0000256" key="21">
    <source>
        <dbReference type="ARBA" id="ARBA00022991"/>
    </source>
</evidence>
<dbReference type="InterPro" id="IPR002223">
    <property type="entry name" value="Kunitz_BPTI"/>
</dbReference>
<keyword evidence="13" id="KW-0165">Cleavage on pair of basic residues</keyword>
<evidence type="ECO:0000256" key="29">
    <source>
        <dbReference type="ARBA" id="ARBA00029474"/>
    </source>
</evidence>
<comment type="subcellular location">
    <subcellularLocation>
        <location evidence="1">Cell membrane</location>
        <topology evidence="1">Peripheral membrane protein</topology>
    </subcellularLocation>
    <subcellularLocation>
        <location evidence="4">Cytoplasm</location>
        <location evidence="4">Cytosol</location>
    </subcellularLocation>
    <subcellularLocation>
        <location evidence="2">Endoplasmic reticulum</location>
    </subcellularLocation>
    <subcellularLocation>
        <location evidence="6">Mitochondrion inner membrane</location>
        <topology evidence="6">Peripheral membrane protein</topology>
    </subcellularLocation>
    <subcellularLocation>
        <location evidence="5">Nucleus membrane</location>
        <topology evidence="5">Peripheral membrane protein</topology>
    </subcellularLocation>
    <subcellularLocation>
        <location evidence="3">Secreted</location>
        <location evidence="3">Extracellular space</location>
        <location evidence="3">Extracellular matrix</location>
    </subcellularLocation>
</comment>
<reference evidence="35 36" key="1">
    <citation type="journal article" date="2012" name="Genome Biol.">
        <title>Sequencing three crocodilian genomes to illuminate the evolution of archosaurs and amniotes.</title>
        <authorList>
            <person name="St John J.A."/>
            <person name="Braun E.L."/>
            <person name="Isberg S.R."/>
            <person name="Miles L.G."/>
            <person name="Chong A.Y."/>
            <person name="Gongora J."/>
            <person name="Dalzell P."/>
            <person name="Moran C."/>
            <person name="Bed'hom B."/>
            <person name="Abzhanov A."/>
            <person name="Burgess S.C."/>
            <person name="Cooksey A.M."/>
            <person name="Castoe T.A."/>
            <person name="Crawford N.G."/>
            <person name="Densmore L.D."/>
            <person name="Drew J.C."/>
            <person name="Edwards S.V."/>
            <person name="Faircloth B.C."/>
            <person name="Fujita M.K."/>
            <person name="Greenwold M.J."/>
            <person name="Hoffmann F.G."/>
            <person name="Howard J.M."/>
            <person name="Iguchi T."/>
            <person name="Janes D.E."/>
            <person name="Khan S.Y."/>
            <person name="Kohno S."/>
            <person name="de Koning A.J."/>
            <person name="Lance S.L."/>
            <person name="McCarthy F.M."/>
            <person name="McCormack J.E."/>
            <person name="Merchant M.E."/>
            <person name="Peterson D.G."/>
            <person name="Pollock D.D."/>
            <person name="Pourmand N."/>
            <person name="Raney B.J."/>
            <person name="Roessler K.A."/>
            <person name="Sanford J.R."/>
            <person name="Sawyer R.H."/>
            <person name="Schmidt C.J."/>
            <person name="Triplett E.W."/>
            <person name="Tuberville T.D."/>
            <person name="Venegas-Anaya M."/>
            <person name="Howard J.T."/>
            <person name="Jarvis E.D."/>
            <person name="Guillette L.J.Jr."/>
            <person name="Glenn T.C."/>
            <person name="Green R.E."/>
            <person name="Ray D.A."/>
        </authorList>
    </citation>
    <scope>NUCLEOTIDE SEQUENCE [LARGE SCALE GENOMIC DNA]</scope>
    <source>
        <strain evidence="35">KSC_2009_1</strain>
    </source>
</reference>
<dbReference type="Gene3D" id="4.10.410.10">
    <property type="entry name" value="Pancreatic trypsin inhibitor Kunitz domain"/>
    <property type="match status" value="2"/>
</dbReference>
<dbReference type="InterPro" id="IPR036880">
    <property type="entry name" value="Kunitz_BPTI_sf"/>
</dbReference>
<keyword evidence="14" id="KW-0646">Protease inhibitor</keyword>
<dbReference type="Pfam" id="PF00014">
    <property type="entry name" value="Kunitz_BPTI"/>
    <property type="match status" value="2"/>
</dbReference>
<evidence type="ECO:0000256" key="32">
    <source>
        <dbReference type="SAM" id="MobiDB-lite"/>
    </source>
</evidence>
<evidence type="ECO:0000256" key="13">
    <source>
        <dbReference type="ARBA" id="ARBA00022685"/>
    </source>
</evidence>
<dbReference type="GO" id="GO:0005886">
    <property type="term" value="C:plasma membrane"/>
    <property type="evidence" value="ECO:0007669"/>
    <property type="project" value="UniProtKB-SubCell"/>
</dbReference>
<dbReference type="CDD" id="cd22596">
    <property type="entry name" value="Kunitz_bikunin_1-like"/>
    <property type="match status" value="1"/>
</dbReference>
<dbReference type="PANTHER" id="PTHR46676">
    <property type="entry name" value="PROTEIN AMBP"/>
    <property type="match status" value="1"/>
</dbReference>
<evidence type="ECO:0000256" key="6">
    <source>
        <dbReference type="ARBA" id="ARBA00004637"/>
    </source>
</evidence>
<evidence type="ECO:0000256" key="20">
    <source>
        <dbReference type="ARBA" id="ARBA00022974"/>
    </source>
</evidence>
<keyword evidence="10" id="KW-0963">Cytoplasm</keyword>
<keyword evidence="22" id="KW-0560">Oxidoreductase</keyword>
<evidence type="ECO:0000256" key="14">
    <source>
        <dbReference type="ARBA" id="ARBA00022690"/>
    </source>
</evidence>
<evidence type="ECO:0000256" key="27">
    <source>
        <dbReference type="ARBA" id="ARBA00023242"/>
    </source>
</evidence>
<evidence type="ECO:0000256" key="9">
    <source>
        <dbReference type="ARBA" id="ARBA00022475"/>
    </source>
</evidence>
<dbReference type="GO" id="GO:0005743">
    <property type="term" value="C:mitochondrial inner membrane"/>
    <property type="evidence" value="ECO:0007669"/>
    <property type="project" value="UniProtKB-SubCell"/>
</dbReference>
<evidence type="ECO:0000256" key="28">
    <source>
        <dbReference type="ARBA" id="ARBA00029383"/>
    </source>
</evidence>
<comment type="subunit">
    <text evidence="30">I-alpha-I plasma protease inhibitors are assembled from one or two heavy chains (HC) and one light chain, bikunin. Inter-alpha-inhibitor (I-alpha-I) is composed of ITIH1/HC1, ITIH2/HC2 and bikunin, and pre-alpha-inhibitor (P-alpha-I) of ITIH3/HC3 and bikunin. Interacts with TNFAIP6 (via Link domain).</text>
</comment>
<dbReference type="GeneID" id="102562951"/>
<comment type="subunit">
    <text evidence="29">Monomer. Also occurs as a complex with tryptase in mast cells.</text>
</comment>
<keyword evidence="21" id="KW-0157">Chromophore</keyword>
<evidence type="ECO:0000256" key="25">
    <source>
        <dbReference type="ARBA" id="ARBA00023157"/>
    </source>
</evidence>
<dbReference type="eggNOG" id="KOG4295">
    <property type="taxonomic scope" value="Eukaryota"/>
</dbReference>
<dbReference type="GO" id="GO:0005829">
    <property type="term" value="C:cytosol"/>
    <property type="evidence" value="ECO:0007669"/>
    <property type="project" value="UniProtKB-SubCell"/>
</dbReference>
<keyword evidence="15 33" id="KW-0732">Signal</keyword>
<evidence type="ECO:0000256" key="8">
    <source>
        <dbReference type="ARBA" id="ARBA00018905"/>
    </source>
</evidence>
<keyword evidence="16" id="KW-0677">Repeat</keyword>
<proteinExistence type="inferred from homology"/>
<dbReference type="PROSITE" id="PS00280">
    <property type="entry name" value="BPTI_KUNITZ_1"/>
    <property type="match status" value="2"/>
</dbReference>
<evidence type="ECO:0000256" key="12">
    <source>
        <dbReference type="ARBA" id="ARBA00022530"/>
    </source>
</evidence>
<comment type="subunit">
    <text evidence="31">Monomer. Homodimer. In plasma, it occurs as a monomer or dimer and in covalently-linked complexes with immunoglobulin A (IgA), ALB/albumin and F2/prothrombin. Chromophore-bound alpha-1-microglobulin interacts with the constant region of immunoglobulin A. Chromophore-bound alpha-1-microglobulin interacts with ALB with molar ratio 2:1 and 1:1; this interaction does not prevent fatty acid binding to ALB. Interacts with F2/prothrombin (via N-terminus) with molar ratio 2:1 and 1:1; this interaction does not prevent the activation of prothrombin to thrombin. Interacts with NDUFAB1, a subunit of mitochondrial complex I. Interacts with FN1.</text>
</comment>
<evidence type="ECO:0000256" key="30">
    <source>
        <dbReference type="ARBA" id="ARBA00046983"/>
    </source>
</evidence>
<feature type="chain" id="PRO_5007585056" description="Protein AMBP" evidence="33">
    <location>
        <begin position="18"/>
        <end position="344"/>
    </location>
</feature>
<evidence type="ECO:0000256" key="16">
    <source>
        <dbReference type="ARBA" id="ARBA00022737"/>
    </source>
</evidence>
<evidence type="ECO:0000256" key="26">
    <source>
        <dbReference type="ARBA" id="ARBA00023180"/>
    </source>
</evidence>
<feature type="region of interest" description="Disordered" evidence="32">
    <location>
        <begin position="187"/>
        <end position="210"/>
    </location>
</feature>
<keyword evidence="9" id="KW-1003">Cell membrane</keyword>
<keyword evidence="26" id="KW-0325">Glycoprotein</keyword>
<dbReference type="KEGG" id="amj:102562951"/>
<evidence type="ECO:0000256" key="33">
    <source>
        <dbReference type="SAM" id="SignalP"/>
    </source>
</evidence>
<keyword evidence="11" id="KW-0964">Secreted</keyword>
<dbReference type="InterPro" id="IPR020901">
    <property type="entry name" value="Prtase_inh_Kunz-CS"/>
</dbReference>
<evidence type="ECO:0000256" key="1">
    <source>
        <dbReference type="ARBA" id="ARBA00004202"/>
    </source>
</evidence>
<dbReference type="STRING" id="8496.A0A151MF04"/>
<organism evidence="35 36">
    <name type="scientific">Alligator mississippiensis</name>
    <name type="common">American alligator</name>
    <dbReference type="NCBI Taxonomy" id="8496"/>
    <lineage>
        <taxon>Eukaryota</taxon>
        <taxon>Metazoa</taxon>
        <taxon>Chordata</taxon>
        <taxon>Craniata</taxon>
        <taxon>Vertebrata</taxon>
        <taxon>Euteleostomi</taxon>
        <taxon>Archelosauria</taxon>
        <taxon>Archosauria</taxon>
        <taxon>Crocodylia</taxon>
        <taxon>Alligatoridae</taxon>
        <taxon>Alligatorinae</taxon>
        <taxon>Alligator</taxon>
    </lineage>
</organism>
<dbReference type="Proteomes" id="UP000050525">
    <property type="component" value="Unassembled WGS sequence"/>
</dbReference>
<keyword evidence="36" id="KW-1185">Reference proteome</keyword>
<feature type="domain" description="BPTI/Kunitz inhibitor" evidence="34">
    <location>
        <begin position="222"/>
        <end position="272"/>
    </location>
</feature>
<dbReference type="PRINTS" id="PR00179">
    <property type="entry name" value="LIPOCALIN"/>
</dbReference>
<dbReference type="AlphaFoldDB" id="A0A151MF04"/>
<evidence type="ECO:0000256" key="15">
    <source>
        <dbReference type="ARBA" id="ARBA00022729"/>
    </source>
</evidence>
<evidence type="ECO:0000256" key="5">
    <source>
        <dbReference type="ARBA" id="ARBA00004617"/>
    </source>
</evidence>
<evidence type="ECO:0000313" key="35">
    <source>
        <dbReference type="EMBL" id="KYO23085.1"/>
    </source>
</evidence>
<dbReference type="OrthoDB" id="9949223at2759"/>
<feature type="compositionally biased region" description="Basic and acidic residues" evidence="32">
    <location>
        <begin position="191"/>
        <end position="200"/>
    </location>
</feature>
<dbReference type="Gene3D" id="2.40.128.20">
    <property type="match status" value="1"/>
</dbReference>
<evidence type="ECO:0000256" key="7">
    <source>
        <dbReference type="ARBA" id="ARBA00008238"/>
    </source>
</evidence>
<keyword evidence="27" id="KW-0539">Nucleus</keyword>
<evidence type="ECO:0000256" key="3">
    <source>
        <dbReference type="ARBA" id="ARBA00004498"/>
    </source>
</evidence>
<dbReference type="SMART" id="SM00131">
    <property type="entry name" value="KU"/>
    <property type="match status" value="2"/>
</dbReference>
<keyword evidence="20" id="KW-0654">Proteoglycan</keyword>
<comment type="caution">
    <text evidence="35">The sequence shown here is derived from an EMBL/GenBank/DDBJ whole genome shotgun (WGS) entry which is preliminary data.</text>
</comment>
<dbReference type="InterPro" id="IPR000566">
    <property type="entry name" value="Lipocln_cytosolic_FA-bd_dom"/>
</dbReference>
<keyword evidence="25" id="KW-1015">Disulfide bond</keyword>
<dbReference type="FunFam" id="4.10.410.10:FF:000005">
    <property type="entry name" value="Pancreatic trypsin inhibitor"/>
    <property type="match status" value="1"/>
</dbReference>
<dbReference type="Pfam" id="PF00061">
    <property type="entry name" value="Lipocalin"/>
    <property type="match status" value="1"/>
</dbReference>
<dbReference type="RefSeq" id="XP_006267615.1">
    <property type="nucleotide sequence ID" value="XM_006267553.4"/>
</dbReference>
<dbReference type="FunFam" id="2.40.128.20:FF:000007">
    <property type="entry name" value="Alpha-1-microglobulin/bikunin precursor"/>
    <property type="match status" value="1"/>
</dbReference>
<dbReference type="SUPFAM" id="SSF57362">
    <property type="entry name" value="BPTI-like"/>
    <property type="match status" value="2"/>
</dbReference>
<comment type="function">
    <text evidence="28">Kunitz-type serine protease inhibitor. Has high catalytic efficiency for F10/blood coagulation factor Xa and may act as an anticoagulant by inhibiting prothrombin activation. Inhibits trypsin and mast cell CMA1/chymase and tryptase proteases.</text>
</comment>
<keyword evidence="12" id="KW-0272">Extracellular matrix</keyword>
<evidence type="ECO:0000256" key="17">
    <source>
        <dbReference type="ARBA" id="ARBA00022792"/>
    </source>
</evidence>
<dbReference type="GO" id="GO:0016491">
    <property type="term" value="F:oxidoreductase activity"/>
    <property type="evidence" value="ECO:0007669"/>
    <property type="project" value="UniProtKB-KW"/>
</dbReference>
<dbReference type="InterPro" id="IPR029856">
    <property type="entry name" value="AMBP"/>
</dbReference>
<evidence type="ECO:0000256" key="2">
    <source>
        <dbReference type="ARBA" id="ARBA00004240"/>
    </source>
</evidence>
<evidence type="ECO:0000256" key="11">
    <source>
        <dbReference type="ARBA" id="ARBA00022525"/>
    </source>
</evidence>
<comment type="similarity">
    <text evidence="7">In the N-terminal section; belongs to the calycin superfamily. Lipocalin family.</text>
</comment>
<evidence type="ECO:0000256" key="18">
    <source>
        <dbReference type="ARBA" id="ARBA00022824"/>
    </source>
</evidence>
<evidence type="ECO:0000256" key="22">
    <source>
        <dbReference type="ARBA" id="ARBA00023002"/>
    </source>
</evidence>
<evidence type="ECO:0000313" key="36">
    <source>
        <dbReference type="Proteomes" id="UP000050525"/>
    </source>
</evidence>
<evidence type="ECO:0000256" key="4">
    <source>
        <dbReference type="ARBA" id="ARBA00004514"/>
    </source>
</evidence>
<evidence type="ECO:0000256" key="24">
    <source>
        <dbReference type="ARBA" id="ARBA00023136"/>
    </source>
</evidence>
<dbReference type="GO" id="GO:0005783">
    <property type="term" value="C:endoplasmic reticulum"/>
    <property type="evidence" value="ECO:0007669"/>
    <property type="project" value="UniProtKB-SubCell"/>
</dbReference>
<sequence>MKFQGLLFILFLATASGTPIGDRDIQVQENFDPDRIYGKWYDIAIGTTCQWMKNYKDKFNMGTLVLEPGLTSDQISTTSTRLRQGVCTRVSGEYQKTNIPGKYTYHNPKWEVSIVSYVLHTDYDEYAIMLMEKKSNFGLTTTLKLYGRSPDVRESLIEEFRLLARELDIPDDSIFILMNKGECIPSETETESSRVRREVLPEEEGSAGGPLPTFTGHKEDFCRLNKDAGPCLGAITRHFYNSSSRACETFLYGGCLGNGNNFHSEKDCLQACRTEASCRLPIMPGPCQQQVKLWAFDASQDKCVMFNYGGCQGNGNKFYTEKECKEYCGAGQLEGDEEFMGLSN</sequence>
<feature type="domain" description="BPTI/Kunitz inhibitor" evidence="34">
    <location>
        <begin position="278"/>
        <end position="328"/>
    </location>
</feature>
<dbReference type="PRINTS" id="PR01215">
    <property type="entry name" value="A1MCGLOBULIN"/>
</dbReference>
<name>A0A151MF04_ALLMI</name>
<dbReference type="SUPFAM" id="SSF50814">
    <property type="entry name" value="Lipocalins"/>
    <property type="match status" value="1"/>
</dbReference>
<dbReference type="PANTHER" id="PTHR46676:SF1">
    <property type="entry name" value="PROTEIN AMBP"/>
    <property type="match status" value="1"/>
</dbReference>
<evidence type="ECO:0000256" key="23">
    <source>
        <dbReference type="ARBA" id="ARBA00023128"/>
    </source>
</evidence>
<accession>A0A151MF04</accession>
<dbReference type="GO" id="GO:0005576">
    <property type="term" value="C:extracellular region"/>
    <property type="evidence" value="ECO:0007669"/>
    <property type="project" value="UniProtKB-ARBA"/>
</dbReference>
<dbReference type="EMBL" id="AKHW03006215">
    <property type="protein sequence ID" value="KYO23085.1"/>
    <property type="molecule type" value="Genomic_DNA"/>
</dbReference>
<keyword evidence="17" id="KW-0999">Mitochondrion inner membrane</keyword>
<dbReference type="CDD" id="cd22597">
    <property type="entry name" value="Kunitz_bikunin_2-like"/>
    <property type="match status" value="1"/>
</dbReference>
<dbReference type="InterPro" id="IPR002968">
    <property type="entry name" value="A1-microglobln"/>
</dbReference>
<dbReference type="GO" id="GO:0031965">
    <property type="term" value="C:nuclear membrane"/>
    <property type="evidence" value="ECO:0007669"/>
    <property type="project" value="UniProtKB-SubCell"/>
</dbReference>
<dbReference type="InterPro" id="IPR012674">
    <property type="entry name" value="Calycin"/>
</dbReference>
<keyword evidence="23" id="KW-0496">Mitochondrion</keyword>
<evidence type="ECO:0000256" key="19">
    <source>
        <dbReference type="ARBA" id="ARBA00022900"/>
    </source>
</evidence>
<keyword evidence="18" id="KW-0256">Endoplasmic reticulum</keyword>
<dbReference type="CTD" id="259"/>
<gene>
    <name evidence="35" type="primary">AMBP</name>
    <name evidence="35" type="ORF">Y1Q_0005548</name>
</gene>
<feature type="signal peptide" evidence="33">
    <location>
        <begin position="1"/>
        <end position="17"/>
    </location>
</feature>
<evidence type="ECO:0000256" key="10">
    <source>
        <dbReference type="ARBA" id="ARBA00022490"/>
    </source>
</evidence>
<dbReference type="PRINTS" id="PR00759">
    <property type="entry name" value="BASICPTASE"/>
</dbReference>
<dbReference type="PROSITE" id="PS50279">
    <property type="entry name" value="BPTI_KUNITZ_2"/>
    <property type="match status" value="2"/>
</dbReference>
<keyword evidence="19" id="KW-0722">Serine protease inhibitor</keyword>